<evidence type="ECO:0000256" key="1">
    <source>
        <dbReference type="SAM" id="MobiDB-lite"/>
    </source>
</evidence>
<keyword evidence="2" id="KW-0472">Membrane</keyword>
<keyword evidence="2" id="KW-1133">Transmembrane helix</keyword>
<name>B4LJL9_DROVI</name>
<dbReference type="FunCoup" id="B4LJL9">
    <property type="interactions" value="109"/>
</dbReference>
<sequence>MTITSIILFFTYCGCVKFSFIVIIVSELFILIFTQLLKIHSECSARFLQNHQLIYTKKMPSQTPGAALTFKIKLLSGNNVVLVDCVGFESELFMPQIIKGRITFQNIIPNHRCCDAAAANVQTGQLILPASKLGDVRVVAGAGTPQRFNLEQHIANISGPLARSTPSSGTSVRAVIRADKENFSLLLTPEQARCKPVQKSALPIPVSIDSILPFLESSSAASPVANPSLPVANVSAPRPTSTSSSALSAKTGDTALCNFMHKAPPVRTYARRKPNTTSTQPKGPISWSPLQKKKKLAKVSSTKPPSPSMKLEVRHRKLIVDQKKSLAATDTHKITAVPITKTKIRRKQVTGKTRQQFEALKGTAFDMLTSPGHSHVSIELSKQFKDACVEKYSETLPSYAELSGTAPLEHDRQVKSLIAKEKRLEKQMSKSEQARLLKRKRI</sequence>
<dbReference type="HOGENOM" id="CLU_720176_0_0_1"/>
<evidence type="ECO:0000313" key="3">
    <source>
        <dbReference type="EMBL" id="EDW61587.2"/>
    </source>
</evidence>
<keyword evidence="2" id="KW-0812">Transmembrane</keyword>
<gene>
    <name evidence="3" type="primary">Dvir\GJ20229</name>
    <name evidence="3" type="ORF">Dvir_GJ20229</name>
</gene>
<feature type="region of interest" description="Disordered" evidence="1">
    <location>
        <begin position="270"/>
        <end position="310"/>
    </location>
</feature>
<keyword evidence="4" id="KW-1185">Reference proteome</keyword>
<feature type="transmembrane region" description="Helical" evidence="2">
    <location>
        <begin position="6"/>
        <end position="33"/>
    </location>
</feature>
<reference evidence="3 4" key="1">
    <citation type="journal article" date="2007" name="Nature">
        <title>Evolution of genes and genomes on the Drosophila phylogeny.</title>
        <authorList>
            <consortium name="Drosophila 12 Genomes Consortium"/>
            <person name="Clark A.G."/>
            <person name="Eisen M.B."/>
            <person name="Smith D.R."/>
            <person name="Bergman C.M."/>
            <person name="Oliver B."/>
            <person name="Markow T.A."/>
            <person name="Kaufman T.C."/>
            <person name="Kellis M."/>
            <person name="Gelbart W."/>
            <person name="Iyer V.N."/>
            <person name="Pollard D.A."/>
            <person name="Sackton T.B."/>
            <person name="Larracuente A.M."/>
            <person name="Singh N.D."/>
            <person name="Abad J.P."/>
            <person name="Abt D.N."/>
            <person name="Adryan B."/>
            <person name="Aguade M."/>
            <person name="Akashi H."/>
            <person name="Anderson W.W."/>
            <person name="Aquadro C.F."/>
            <person name="Ardell D.H."/>
            <person name="Arguello R."/>
            <person name="Artieri C.G."/>
            <person name="Barbash D.A."/>
            <person name="Barker D."/>
            <person name="Barsanti P."/>
            <person name="Batterham P."/>
            <person name="Batzoglou S."/>
            <person name="Begun D."/>
            <person name="Bhutkar A."/>
            <person name="Blanco E."/>
            <person name="Bosak S.A."/>
            <person name="Bradley R.K."/>
            <person name="Brand A.D."/>
            <person name="Brent M.R."/>
            <person name="Brooks A.N."/>
            <person name="Brown R.H."/>
            <person name="Butlin R.K."/>
            <person name="Caggese C."/>
            <person name="Calvi B.R."/>
            <person name="Bernardo de Carvalho A."/>
            <person name="Caspi A."/>
            <person name="Castrezana S."/>
            <person name="Celniker S.E."/>
            <person name="Chang J.L."/>
            <person name="Chapple C."/>
            <person name="Chatterji S."/>
            <person name="Chinwalla A."/>
            <person name="Civetta A."/>
            <person name="Clifton S.W."/>
            <person name="Comeron J.M."/>
            <person name="Costello J.C."/>
            <person name="Coyne J.A."/>
            <person name="Daub J."/>
            <person name="David R.G."/>
            <person name="Delcher A.L."/>
            <person name="Delehaunty K."/>
            <person name="Do C.B."/>
            <person name="Ebling H."/>
            <person name="Edwards K."/>
            <person name="Eickbush T."/>
            <person name="Evans J.D."/>
            <person name="Filipski A."/>
            <person name="Findeiss S."/>
            <person name="Freyhult E."/>
            <person name="Fulton L."/>
            <person name="Fulton R."/>
            <person name="Garcia A.C."/>
            <person name="Gardiner A."/>
            <person name="Garfield D.A."/>
            <person name="Garvin B.E."/>
            <person name="Gibson G."/>
            <person name="Gilbert D."/>
            <person name="Gnerre S."/>
            <person name="Godfrey J."/>
            <person name="Good R."/>
            <person name="Gotea V."/>
            <person name="Gravely B."/>
            <person name="Greenberg A.J."/>
            <person name="Griffiths-Jones S."/>
            <person name="Gross S."/>
            <person name="Guigo R."/>
            <person name="Gustafson E.A."/>
            <person name="Haerty W."/>
            <person name="Hahn M.W."/>
            <person name="Halligan D.L."/>
            <person name="Halpern A.L."/>
            <person name="Halter G.M."/>
            <person name="Han M.V."/>
            <person name="Heger A."/>
            <person name="Hillier L."/>
            <person name="Hinrichs A.S."/>
            <person name="Holmes I."/>
            <person name="Hoskins R.A."/>
            <person name="Hubisz M.J."/>
            <person name="Hultmark D."/>
            <person name="Huntley M.A."/>
            <person name="Jaffe D.B."/>
            <person name="Jagadeeshan S."/>
            <person name="Jeck W.R."/>
            <person name="Johnson J."/>
            <person name="Jones C.D."/>
            <person name="Jordan W.C."/>
            <person name="Karpen G.H."/>
            <person name="Kataoka E."/>
            <person name="Keightley P.D."/>
            <person name="Kheradpour P."/>
            <person name="Kirkness E.F."/>
            <person name="Koerich L.B."/>
            <person name="Kristiansen K."/>
            <person name="Kudrna D."/>
            <person name="Kulathinal R.J."/>
            <person name="Kumar S."/>
            <person name="Kwok R."/>
            <person name="Lander E."/>
            <person name="Langley C.H."/>
            <person name="Lapoint R."/>
            <person name="Lazzaro B.P."/>
            <person name="Lee S.J."/>
            <person name="Levesque L."/>
            <person name="Li R."/>
            <person name="Lin C.F."/>
            <person name="Lin M.F."/>
            <person name="Lindblad-Toh K."/>
            <person name="Llopart A."/>
            <person name="Long M."/>
            <person name="Low L."/>
            <person name="Lozovsky E."/>
            <person name="Lu J."/>
            <person name="Luo M."/>
            <person name="Machado C.A."/>
            <person name="Makalowski W."/>
            <person name="Marzo M."/>
            <person name="Matsuda M."/>
            <person name="Matzkin L."/>
            <person name="McAllister B."/>
            <person name="McBride C.S."/>
            <person name="McKernan B."/>
            <person name="McKernan K."/>
            <person name="Mendez-Lago M."/>
            <person name="Minx P."/>
            <person name="Mollenhauer M.U."/>
            <person name="Montooth K."/>
            <person name="Mount S.M."/>
            <person name="Mu X."/>
            <person name="Myers E."/>
            <person name="Negre B."/>
            <person name="Newfeld S."/>
            <person name="Nielsen R."/>
            <person name="Noor M.A."/>
            <person name="O'Grady P."/>
            <person name="Pachter L."/>
            <person name="Papaceit M."/>
            <person name="Parisi M.J."/>
            <person name="Parisi M."/>
            <person name="Parts L."/>
            <person name="Pedersen J.S."/>
            <person name="Pesole G."/>
            <person name="Phillippy A.M."/>
            <person name="Ponting C.P."/>
            <person name="Pop M."/>
            <person name="Porcelli D."/>
            <person name="Powell J.R."/>
            <person name="Prohaska S."/>
            <person name="Pruitt K."/>
            <person name="Puig M."/>
            <person name="Quesneville H."/>
            <person name="Ram K.R."/>
            <person name="Rand D."/>
            <person name="Rasmussen M.D."/>
            <person name="Reed L.K."/>
            <person name="Reenan R."/>
            <person name="Reily A."/>
            <person name="Remington K.A."/>
            <person name="Rieger T.T."/>
            <person name="Ritchie M.G."/>
            <person name="Robin C."/>
            <person name="Rogers Y.H."/>
            <person name="Rohde C."/>
            <person name="Rozas J."/>
            <person name="Rubenfield M.J."/>
            <person name="Ruiz A."/>
            <person name="Russo S."/>
            <person name="Salzberg S.L."/>
            <person name="Sanchez-Gracia A."/>
            <person name="Saranga D.J."/>
            <person name="Sato H."/>
            <person name="Schaeffer S.W."/>
            <person name="Schatz M.C."/>
            <person name="Schlenke T."/>
            <person name="Schwartz R."/>
            <person name="Segarra C."/>
            <person name="Singh R.S."/>
            <person name="Sirot L."/>
            <person name="Sirota M."/>
            <person name="Sisneros N.B."/>
            <person name="Smith C.D."/>
            <person name="Smith T.F."/>
            <person name="Spieth J."/>
            <person name="Stage D.E."/>
            <person name="Stark A."/>
            <person name="Stephan W."/>
            <person name="Strausberg R.L."/>
            <person name="Strempel S."/>
            <person name="Sturgill D."/>
            <person name="Sutton G."/>
            <person name="Sutton G.G."/>
            <person name="Tao W."/>
            <person name="Teichmann S."/>
            <person name="Tobari Y.N."/>
            <person name="Tomimura Y."/>
            <person name="Tsolas J.M."/>
            <person name="Valente V.L."/>
            <person name="Venter E."/>
            <person name="Venter J.C."/>
            <person name="Vicario S."/>
            <person name="Vieira F.G."/>
            <person name="Vilella A.J."/>
            <person name="Villasante A."/>
            <person name="Walenz B."/>
            <person name="Wang J."/>
            <person name="Wasserman M."/>
            <person name="Watts T."/>
            <person name="Wilson D."/>
            <person name="Wilson R.K."/>
            <person name="Wing R.A."/>
            <person name="Wolfner M.F."/>
            <person name="Wong A."/>
            <person name="Wong G.K."/>
            <person name="Wu C.I."/>
            <person name="Wu G."/>
            <person name="Yamamoto D."/>
            <person name="Yang H.P."/>
            <person name="Yang S.P."/>
            <person name="Yorke J.A."/>
            <person name="Yoshida K."/>
            <person name="Zdobnov E."/>
            <person name="Zhang P."/>
            <person name="Zhang Y."/>
            <person name="Zimin A.V."/>
            <person name="Baldwin J."/>
            <person name="Abdouelleil A."/>
            <person name="Abdulkadir J."/>
            <person name="Abebe A."/>
            <person name="Abera B."/>
            <person name="Abreu J."/>
            <person name="Acer S.C."/>
            <person name="Aftuck L."/>
            <person name="Alexander A."/>
            <person name="An P."/>
            <person name="Anderson E."/>
            <person name="Anderson S."/>
            <person name="Arachi H."/>
            <person name="Azer M."/>
            <person name="Bachantsang P."/>
            <person name="Barry A."/>
            <person name="Bayul T."/>
            <person name="Berlin A."/>
            <person name="Bessette D."/>
            <person name="Bloom T."/>
            <person name="Blye J."/>
            <person name="Boguslavskiy L."/>
            <person name="Bonnet C."/>
            <person name="Boukhgalter B."/>
            <person name="Bourzgui I."/>
            <person name="Brown A."/>
            <person name="Cahill P."/>
            <person name="Channer S."/>
            <person name="Cheshatsang Y."/>
            <person name="Chuda L."/>
            <person name="Citroen M."/>
            <person name="Collymore A."/>
            <person name="Cooke P."/>
            <person name="Costello M."/>
            <person name="D'Aco K."/>
            <person name="Daza R."/>
            <person name="De Haan G."/>
            <person name="DeGray S."/>
            <person name="DeMaso C."/>
            <person name="Dhargay N."/>
            <person name="Dooley K."/>
            <person name="Dooley E."/>
            <person name="Doricent M."/>
            <person name="Dorje P."/>
            <person name="Dorjee K."/>
            <person name="Dupes A."/>
            <person name="Elong R."/>
            <person name="Falk J."/>
            <person name="Farina A."/>
            <person name="Faro S."/>
            <person name="Ferguson D."/>
            <person name="Fisher S."/>
            <person name="Foley C.D."/>
            <person name="Franke A."/>
            <person name="Friedrich D."/>
            <person name="Gadbois L."/>
            <person name="Gearin G."/>
            <person name="Gearin C.R."/>
            <person name="Giannoukos G."/>
            <person name="Goode T."/>
            <person name="Graham J."/>
            <person name="Grandbois E."/>
            <person name="Grewal S."/>
            <person name="Gyaltsen K."/>
            <person name="Hafez N."/>
            <person name="Hagos B."/>
            <person name="Hall J."/>
            <person name="Henson C."/>
            <person name="Hollinger A."/>
            <person name="Honan T."/>
            <person name="Huard M.D."/>
            <person name="Hughes L."/>
            <person name="Hurhula B."/>
            <person name="Husby M.E."/>
            <person name="Kamat A."/>
            <person name="Kanga B."/>
            <person name="Kashin S."/>
            <person name="Khazanovich D."/>
            <person name="Kisner P."/>
            <person name="Lance K."/>
            <person name="Lara M."/>
            <person name="Lee W."/>
            <person name="Lennon N."/>
            <person name="Letendre F."/>
            <person name="LeVine R."/>
            <person name="Lipovsky A."/>
            <person name="Liu X."/>
            <person name="Liu J."/>
            <person name="Liu S."/>
            <person name="Lokyitsang T."/>
            <person name="Lokyitsang Y."/>
            <person name="Lubonja R."/>
            <person name="Lui A."/>
            <person name="MacDonald P."/>
            <person name="Magnisalis V."/>
            <person name="Maru K."/>
            <person name="Matthews C."/>
            <person name="McCusker W."/>
            <person name="McDonough S."/>
            <person name="Mehta T."/>
            <person name="Meldrim J."/>
            <person name="Meneus L."/>
            <person name="Mihai O."/>
            <person name="Mihalev A."/>
            <person name="Mihova T."/>
            <person name="Mittelman R."/>
            <person name="Mlenga V."/>
            <person name="Montmayeur A."/>
            <person name="Mulrain L."/>
            <person name="Navidi A."/>
            <person name="Naylor J."/>
            <person name="Negash T."/>
            <person name="Nguyen T."/>
            <person name="Nguyen N."/>
            <person name="Nicol R."/>
            <person name="Norbu C."/>
            <person name="Norbu N."/>
            <person name="Novod N."/>
            <person name="O'Neill B."/>
            <person name="Osman S."/>
            <person name="Markiewicz E."/>
            <person name="Oyono O.L."/>
            <person name="Patti C."/>
            <person name="Phunkhang P."/>
            <person name="Pierre F."/>
            <person name="Priest M."/>
            <person name="Raghuraman S."/>
            <person name="Rege F."/>
            <person name="Reyes R."/>
            <person name="Rise C."/>
            <person name="Rogov P."/>
            <person name="Ross K."/>
            <person name="Ryan E."/>
            <person name="Settipalli S."/>
            <person name="Shea T."/>
            <person name="Sherpa N."/>
            <person name="Shi L."/>
            <person name="Shih D."/>
            <person name="Sparrow T."/>
            <person name="Spaulding J."/>
            <person name="Stalker J."/>
            <person name="Stange-Thomann N."/>
            <person name="Stavropoulos S."/>
            <person name="Stone C."/>
            <person name="Strader C."/>
            <person name="Tesfaye S."/>
            <person name="Thomson T."/>
            <person name="Thoulutsang Y."/>
            <person name="Thoulutsang D."/>
            <person name="Topham K."/>
            <person name="Topping I."/>
            <person name="Tsamla T."/>
            <person name="Vassiliev H."/>
            <person name="Vo A."/>
            <person name="Wangchuk T."/>
            <person name="Wangdi T."/>
            <person name="Weiand M."/>
            <person name="Wilkinson J."/>
            <person name="Wilson A."/>
            <person name="Yadav S."/>
            <person name="Young G."/>
            <person name="Yu Q."/>
            <person name="Zembek L."/>
            <person name="Zhong D."/>
            <person name="Zimmer A."/>
            <person name="Zwirko Z."/>
            <person name="Jaffe D.B."/>
            <person name="Alvarez P."/>
            <person name="Brockman W."/>
            <person name="Butler J."/>
            <person name="Chin C."/>
            <person name="Gnerre S."/>
            <person name="Grabherr M."/>
            <person name="Kleber M."/>
            <person name="Mauceli E."/>
            <person name="MacCallum I."/>
        </authorList>
    </citation>
    <scope>NUCLEOTIDE SEQUENCE [LARGE SCALE GENOMIC DNA]</scope>
    <source>
        <strain evidence="4">Tucson 15010-1051.87</strain>
    </source>
</reference>
<dbReference type="KEGG" id="dvi:6627176"/>
<dbReference type="InParanoid" id="B4LJL9"/>
<dbReference type="EMBL" id="CH940648">
    <property type="protein sequence ID" value="EDW61587.2"/>
    <property type="molecule type" value="Genomic_DNA"/>
</dbReference>
<dbReference type="STRING" id="7244.B4LJL9"/>
<dbReference type="AlphaFoldDB" id="B4LJL9"/>
<protein>
    <submittedName>
        <fullName evidence="3">Uncharacterized protein</fullName>
    </submittedName>
</protein>
<evidence type="ECO:0000313" key="4">
    <source>
        <dbReference type="Proteomes" id="UP000008792"/>
    </source>
</evidence>
<organism evidence="3 4">
    <name type="scientific">Drosophila virilis</name>
    <name type="common">Fruit fly</name>
    <dbReference type="NCBI Taxonomy" id="7244"/>
    <lineage>
        <taxon>Eukaryota</taxon>
        <taxon>Metazoa</taxon>
        <taxon>Ecdysozoa</taxon>
        <taxon>Arthropoda</taxon>
        <taxon>Hexapoda</taxon>
        <taxon>Insecta</taxon>
        <taxon>Pterygota</taxon>
        <taxon>Neoptera</taxon>
        <taxon>Endopterygota</taxon>
        <taxon>Diptera</taxon>
        <taxon>Brachycera</taxon>
        <taxon>Muscomorpha</taxon>
        <taxon>Ephydroidea</taxon>
        <taxon>Drosophilidae</taxon>
        <taxon>Drosophila</taxon>
    </lineage>
</organism>
<evidence type="ECO:0000256" key="2">
    <source>
        <dbReference type="SAM" id="Phobius"/>
    </source>
</evidence>
<dbReference type="Proteomes" id="UP000008792">
    <property type="component" value="Unassembled WGS sequence"/>
</dbReference>
<dbReference type="eggNOG" id="ENOG502TCK5">
    <property type="taxonomic scope" value="Eukaryota"/>
</dbReference>
<accession>B4LJL9</accession>
<dbReference type="OrthoDB" id="8058746at2759"/>
<proteinExistence type="predicted"/>